<dbReference type="RefSeq" id="XP_007514056.1">
    <property type="nucleotide sequence ID" value="XM_007513994.1"/>
</dbReference>
<proteinExistence type="predicted"/>
<name>K8F1V5_9CHLO</name>
<evidence type="ECO:0000256" key="2">
    <source>
        <dbReference type="SAM" id="Phobius"/>
    </source>
</evidence>
<dbReference type="AlphaFoldDB" id="K8F1V5"/>
<keyword evidence="2" id="KW-0472">Membrane</keyword>
<keyword evidence="4" id="KW-1185">Reference proteome</keyword>
<gene>
    <name evidence="3" type="ORF">Bathy03g02750</name>
</gene>
<evidence type="ECO:0000256" key="1">
    <source>
        <dbReference type="SAM" id="MobiDB-lite"/>
    </source>
</evidence>
<evidence type="ECO:0000313" key="4">
    <source>
        <dbReference type="Proteomes" id="UP000198341"/>
    </source>
</evidence>
<feature type="transmembrane region" description="Helical" evidence="2">
    <location>
        <begin position="53"/>
        <end position="71"/>
    </location>
</feature>
<reference evidence="3 4" key="1">
    <citation type="submission" date="2011-10" db="EMBL/GenBank/DDBJ databases">
        <authorList>
            <person name="Genoscope - CEA"/>
        </authorList>
    </citation>
    <scope>NUCLEOTIDE SEQUENCE [LARGE SCALE GENOMIC DNA]</scope>
    <source>
        <strain evidence="3 4">RCC 1105</strain>
    </source>
</reference>
<organism evidence="3 4">
    <name type="scientific">Bathycoccus prasinos</name>
    <dbReference type="NCBI Taxonomy" id="41875"/>
    <lineage>
        <taxon>Eukaryota</taxon>
        <taxon>Viridiplantae</taxon>
        <taxon>Chlorophyta</taxon>
        <taxon>Mamiellophyceae</taxon>
        <taxon>Mamiellales</taxon>
        <taxon>Bathycoccaceae</taxon>
        <taxon>Bathycoccus</taxon>
    </lineage>
</organism>
<dbReference type="Proteomes" id="UP000198341">
    <property type="component" value="Chromosome 3"/>
</dbReference>
<protein>
    <submittedName>
        <fullName evidence="3">Uncharacterized protein</fullName>
    </submittedName>
</protein>
<dbReference type="GeneID" id="19016812"/>
<keyword evidence="2" id="KW-0812">Transmembrane</keyword>
<keyword evidence="2" id="KW-1133">Transmembrane helix</keyword>
<evidence type="ECO:0000313" key="3">
    <source>
        <dbReference type="EMBL" id="CCO15493.1"/>
    </source>
</evidence>
<sequence>MAIAEAYQGRKPASSLREEEEERIKNNSGMNGTDFHNLMFDAYSNNSQTIRNVALLALYTIVVLSIGAIAFTPSSPVLKERGVSKFSDGITKVYTSDLTGNRFAGVNDQKNQCSRDLALHMLREAYFKRQEADARLPKVSMDDKGRWGALKEKQKKAHAELQGKQDCVAYLMPDVNDAFSADLEAGLTIDGKQMRREQEKMQPIRDSLRRDGREGFEDQRYTQSIRNALIKEKTWDPFGRDLKTGDELFTGEFDNNVPGQY</sequence>
<dbReference type="KEGG" id="bpg:Bathy03g02750"/>
<accession>K8F1V5</accession>
<dbReference type="EMBL" id="FO082276">
    <property type="protein sequence ID" value="CCO15493.1"/>
    <property type="molecule type" value="Genomic_DNA"/>
</dbReference>
<feature type="region of interest" description="Disordered" evidence="1">
    <location>
        <begin position="1"/>
        <end position="29"/>
    </location>
</feature>